<evidence type="ECO:0008006" key="5">
    <source>
        <dbReference type="Google" id="ProtNLM"/>
    </source>
</evidence>
<keyword evidence="2" id="KW-0472">Membrane</keyword>
<dbReference type="Proteomes" id="UP001328107">
    <property type="component" value="Unassembled WGS sequence"/>
</dbReference>
<organism evidence="3 4">
    <name type="scientific">Pristionchus mayeri</name>
    <dbReference type="NCBI Taxonomy" id="1317129"/>
    <lineage>
        <taxon>Eukaryota</taxon>
        <taxon>Metazoa</taxon>
        <taxon>Ecdysozoa</taxon>
        <taxon>Nematoda</taxon>
        <taxon>Chromadorea</taxon>
        <taxon>Rhabditida</taxon>
        <taxon>Rhabditina</taxon>
        <taxon>Diplogasteromorpha</taxon>
        <taxon>Diplogasteroidea</taxon>
        <taxon>Neodiplogasteridae</taxon>
        <taxon>Pristionchus</taxon>
    </lineage>
</organism>
<dbReference type="EMBL" id="BTRK01000003">
    <property type="protein sequence ID" value="GMR40018.1"/>
    <property type="molecule type" value="Genomic_DNA"/>
</dbReference>
<name>A0AAN4ZKF4_9BILA</name>
<reference evidence="4" key="1">
    <citation type="submission" date="2022-10" db="EMBL/GenBank/DDBJ databases">
        <title>Genome assembly of Pristionchus species.</title>
        <authorList>
            <person name="Yoshida K."/>
            <person name="Sommer R.J."/>
        </authorList>
    </citation>
    <scope>NUCLEOTIDE SEQUENCE [LARGE SCALE GENOMIC DNA]</scope>
    <source>
        <strain evidence="4">RS5460</strain>
    </source>
</reference>
<feature type="non-terminal residue" evidence="3">
    <location>
        <position position="128"/>
    </location>
</feature>
<feature type="transmembrane region" description="Helical" evidence="2">
    <location>
        <begin position="31"/>
        <end position="52"/>
    </location>
</feature>
<evidence type="ECO:0000256" key="1">
    <source>
        <dbReference type="SAM" id="MobiDB-lite"/>
    </source>
</evidence>
<keyword evidence="2" id="KW-0812">Transmembrane</keyword>
<feature type="region of interest" description="Disordered" evidence="1">
    <location>
        <begin position="62"/>
        <end position="128"/>
    </location>
</feature>
<evidence type="ECO:0000256" key="2">
    <source>
        <dbReference type="SAM" id="Phobius"/>
    </source>
</evidence>
<evidence type="ECO:0000313" key="3">
    <source>
        <dbReference type="EMBL" id="GMR40018.1"/>
    </source>
</evidence>
<accession>A0AAN4ZKF4</accession>
<gene>
    <name evidence="3" type="ORF">PMAYCL1PPCAC_10213</name>
</gene>
<dbReference type="AlphaFoldDB" id="A0AAN4ZKF4"/>
<protein>
    <recommendedName>
        <fullName evidence="5">Membrane transporter</fullName>
    </recommendedName>
</protein>
<keyword evidence="2" id="KW-1133">Transmembrane helix</keyword>
<feature type="compositionally biased region" description="Low complexity" evidence="1">
    <location>
        <begin position="117"/>
        <end position="128"/>
    </location>
</feature>
<proteinExistence type="predicted"/>
<evidence type="ECO:0000313" key="4">
    <source>
        <dbReference type="Proteomes" id="UP001328107"/>
    </source>
</evidence>
<keyword evidence="4" id="KW-1185">Reference proteome</keyword>
<sequence length="128" mass="13587">MRMSNGIGILADLTCPFIAEKFTAQSPKHGWTSVFVLASMIHFTGVTFYALFASGELQDWAEPKQEEDQVKPYAPKGFGTSGQDTDVLQGMQPSQPQVPPPPAAPTAAASWGDARGTSSVPSLTTTTV</sequence>
<comment type="caution">
    <text evidence="3">The sequence shown here is derived from an EMBL/GenBank/DDBJ whole genome shotgun (WGS) entry which is preliminary data.</text>
</comment>